<evidence type="ECO:0000256" key="7">
    <source>
        <dbReference type="ARBA" id="ARBA00023239"/>
    </source>
</evidence>
<keyword evidence="6" id="KW-0238">DNA-binding</keyword>
<evidence type="ECO:0000256" key="3">
    <source>
        <dbReference type="ARBA" id="ARBA00022763"/>
    </source>
</evidence>
<dbReference type="GO" id="GO:0008233">
    <property type="term" value="F:peptidase activity"/>
    <property type="evidence" value="ECO:0007669"/>
    <property type="project" value="UniProtKB-KW"/>
</dbReference>
<gene>
    <name evidence="9" type="ORF">ATL42_1585</name>
</gene>
<dbReference type="EC" id="3.4.-.-" evidence="8"/>
<dbReference type="AlphaFoldDB" id="A0A2A9E418"/>
<evidence type="ECO:0000256" key="6">
    <source>
        <dbReference type="ARBA" id="ARBA00023125"/>
    </source>
</evidence>
<evidence type="ECO:0000313" key="10">
    <source>
        <dbReference type="Proteomes" id="UP000225548"/>
    </source>
</evidence>
<reference evidence="9 10" key="1">
    <citation type="submission" date="2017-10" db="EMBL/GenBank/DDBJ databases">
        <title>Sequencing the genomes of 1000 actinobacteria strains.</title>
        <authorList>
            <person name="Klenk H.-P."/>
        </authorList>
    </citation>
    <scope>NUCLEOTIDE SEQUENCE [LARGE SCALE GENOMIC DNA]</scope>
    <source>
        <strain evidence="9 10">DSM 18966</strain>
    </source>
</reference>
<evidence type="ECO:0000256" key="8">
    <source>
        <dbReference type="RuleBase" id="RU364100"/>
    </source>
</evidence>
<evidence type="ECO:0000256" key="5">
    <source>
        <dbReference type="ARBA" id="ARBA00023124"/>
    </source>
</evidence>
<evidence type="ECO:0000256" key="4">
    <source>
        <dbReference type="ARBA" id="ARBA00022801"/>
    </source>
</evidence>
<dbReference type="GO" id="GO:0016829">
    <property type="term" value="F:lyase activity"/>
    <property type="evidence" value="ECO:0007669"/>
    <property type="project" value="UniProtKB-KW"/>
</dbReference>
<dbReference type="GO" id="GO:0006508">
    <property type="term" value="P:proteolysis"/>
    <property type="evidence" value="ECO:0007669"/>
    <property type="project" value="UniProtKB-KW"/>
</dbReference>
<dbReference type="InterPro" id="IPR036590">
    <property type="entry name" value="SRAP-like"/>
</dbReference>
<protein>
    <recommendedName>
        <fullName evidence="8">Abasic site processing protein</fullName>
        <ecNumber evidence="8">3.4.-.-</ecNumber>
    </recommendedName>
</protein>
<dbReference type="GO" id="GO:0106300">
    <property type="term" value="P:protein-DNA covalent cross-linking repair"/>
    <property type="evidence" value="ECO:0007669"/>
    <property type="project" value="InterPro"/>
</dbReference>
<dbReference type="Pfam" id="PF02586">
    <property type="entry name" value="SRAP"/>
    <property type="match status" value="1"/>
</dbReference>
<evidence type="ECO:0000256" key="1">
    <source>
        <dbReference type="ARBA" id="ARBA00008136"/>
    </source>
</evidence>
<sequence>MCGRYASFRQAQDLADAFAVRGGIQDVLAVFDDEVAAVPASWNVAPTDPVRIVVERAAPEGAPVRSLKVARWGLVPSWSTDARGGARMINARSESLLEKPAFRRAAASRRCIVPADGYFEWRRPDPAAPRLKRPCYVHPTDGGVLALAGLYEFWRDRSRADDDPARWLVTTTIITAPASGALAELHDRRPVALDRGVRDGWLDPAVGAEEAVALLDTPAPDQSFYEVATTVNRVGTQGPGLLDPLPS</sequence>
<dbReference type="InterPro" id="IPR003738">
    <property type="entry name" value="SRAP"/>
</dbReference>
<keyword evidence="3" id="KW-0227">DNA damage</keyword>
<dbReference type="OrthoDB" id="9782620at2"/>
<organism evidence="9 10">
    <name type="scientific">Sanguibacter antarcticus</name>
    <dbReference type="NCBI Taxonomy" id="372484"/>
    <lineage>
        <taxon>Bacteria</taxon>
        <taxon>Bacillati</taxon>
        <taxon>Actinomycetota</taxon>
        <taxon>Actinomycetes</taxon>
        <taxon>Micrococcales</taxon>
        <taxon>Sanguibacteraceae</taxon>
        <taxon>Sanguibacter</taxon>
    </lineage>
</organism>
<dbReference type="Gene3D" id="3.90.1680.10">
    <property type="entry name" value="SOS response associated peptidase-like"/>
    <property type="match status" value="1"/>
</dbReference>
<dbReference type="PANTHER" id="PTHR13604">
    <property type="entry name" value="DC12-RELATED"/>
    <property type="match status" value="1"/>
</dbReference>
<dbReference type="EMBL" id="PDJG01000001">
    <property type="protein sequence ID" value="PFG33698.1"/>
    <property type="molecule type" value="Genomic_DNA"/>
</dbReference>
<dbReference type="Proteomes" id="UP000225548">
    <property type="component" value="Unassembled WGS sequence"/>
</dbReference>
<keyword evidence="2 8" id="KW-0645">Protease</keyword>
<keyword evidence="4 8" id="KW-0378">Hydrolase</keyword>
<dbReference type="PANTHER" id="PTHR13604:SF0">
    <property type="entry name" value="ABASIC SITE PROCESSING PROTEIN HMCES"/>
    <property type="match status" value="1"/>
</dbReference>
<keyword evidence="10" id="KW-1185">Reference proteome</keyword>
<proteinExistence type="inferred from homology"/>
<dbReference type="SUPFAM" id="SSF143081">
    <property type="entry name" value="BB1717-like"/>
    <property type="match status" value="1"/>
</dbReference>
<comment type="similarity">
    <text evidence="1 8">Belongs to the SOS response-associated peptidase family.</text>
</comment>
<evidence type="ECO:0000256" key="2">
    <source>
        <dbReference type="ARBA" id="ARBA00022670"/>
    </source>
</evidence>
<comment type="caution">
    <text evidence="9">The sequence shown here is derived from an EMBL/GenBank/DDBJ whole genome shotgun (WGS) entry which is preliminary data.</text>
</comment>
<dbReference type="RefSeq" id="WP_098454871.1">
    <property type="nucleotide sequence ID" value="NZ_PDJG01000001.1"/>
</dbReference>
<keyword evidence="7" id="KW-0456">Lyase</keyword>
<accession>A0A2A9E418</accession>
<evidence type="ECO:0000313" key="9">
    <source>
        <dbReference type="EMBL" id="PFG33698.1"/>
    </source>
</evidence>
<keyword evidence="5" id="KW-0190">Covalent protein-DNA linkage</keyword>
<name>A0A2A9E418_9MICO</name>
<dbReference type="GO" id="GO:0003697">
    <property type="term" value="F:single-stranded DNA binding"/>
    <property type="evidence" value="ECO:0007669"/>
    <property type="project" value="InterPro"/>
</dbReference>